<organism evidence="2 3">
    <name type="scientific">Streptomyces marispadix</name>
    <dbReference type="NCBI Taxonomy" id="2922868"/>
    <lineage>
        <taxon>Bacteria</taxon>
        <taxon>Bacillati</taxon>
        <taxon>Actinomycetota</taxon>
        <taxon>Actinomycetes</taxon>
        <taxon>Kitasatosporales</taxon>
        <taxon>Streptomycetaceae</taxon>
        <taxon>Streptomyces</taxon>
    </lineage>
</organism>
<gene>
    <name evidence="2" type="ORF">MMA15_22185</name>
</gene>
<dbReference type="InterPro" id="IPR001387">
    <property type="entry name" value="Cro/C1-type_HTH"/>
</dbReference>
<evidence type="ECO:0000259" key="1">
    <source>
        <dbReference type="PROSITE" id="PS50943"/>
    </source>
</evidence>
<protein>
    <submittedName>
        <fullName evidence="2">Helix-turn-helix transcriptional regulator</fullName>
    </submittedName>
</protein>
<dbReference type="SMART" id="SM00530">
    <property type="entry name" value="HTH_XRE"/>
    <property type="match status" value="1"/>
</dbReference>
<reference evidence="2" key="1">
    <citation type="submission" date="2022-03" db="EMBL/GenBank/DDBJ databases">
        <authorList>
            <person name="Santos J.D.N."/>
            <person name="Kallscheuer N."/>
            <person name="Jogler C."/>
            <person name="Lage O.M."/>
        </authorList>
    </citation>
    <scope>NUCLEOTIDE SEQUENCE</scope>
    <source>
        <strain evidence="2">M600PL45_2</strain>
    </source>
</reference>
<name>A0ABS9T3A7_9ACTN</name>
<dbReference type="CDD" id="cd00093">
    <property type="entry name" value="HTH_XRE"/>
    <property type="match status" value="1"/>
</dbReference>
<reference evidence="2" key="2">
    <citation type="journal article" date="2023" name="Int. J. Syst. Evol. Microbiol.">
        <title>Streptomyces marispadix sp. nov., isolated from marine beach sediment of the Northern Coast of Portugal.</title>
        <authorList>
            <person name="dos Santos J.D.N."/>
            <person name="Vitorino I.R."/>
            <person name="Kallscheuer N."/>
            <person name="Srivastava A."/>
            <person name="Krautwurst S."/>
            <person name="Marz M."/>
            <person name="Jogler C."/>
            <person name="Lobo Da Cunha A."/>
            <person name="Catita J."/>
            <person name="Goncalves H."/>
            <person name="Gonzalez I."/>
            <person name="Reyes F."/>
            <person name="Lage O.M."/>
        </authorList>
    </citation>
    <scope>NUCLEOTIDE SEQUENCE</scope>
    <source>
        <strain evidence="2">M600PL45_2</strain>
    </source>
</reference>
<dbReference type="InterPro" id="IPR043917">
    <property type="entry name" value="DUF5753"/>
</dbReference>
<dbReference type="InterPro" id="IPR010982">
    <property type="entry name" value="Lambda_DNA-bd_dom_sf"/>
</dbReference>
<proteinExistence type="predicted"/>
<dbReference type="SUPFAM" id="SSF47413">
    <property type="entry name" value="lambda repressor-like DNA-binding domains"/>
    <property type="match status" value="1"/>
</dbReference>
<dbReference type="EMBL" id="JAKWJU010000002">
    <property type="protein sequence ID" value="MCH6162997.1"/>
    <property type="molecule type" value="Genomic_DNA"/>
</dbReference>
<accession>A0ABS9T3A7</accession>
<dbReference type="Gene3D" id="1.10.260.40">
    <property type="entry name" value="lambda repressor-like DNA-binding domains"/>
    <property type="match status" value="1"/>
</dbReference>
<evidence type="ECO:0000313" key="3">
    <source>
        <dbReference type="Proteomes" id="UP001166784"/>
    </source>
</evidence>
<evidence type="ECO:0000313" key="2">
    <source>
        <dbReference type="EMBL" id="MCH6162997.1"/>
    </source>
</evidence>
<keyword evidence="3" id="KW-1185">Reference proteome</keyword>
<feature type="domain" description="HTH cro/C1-type" evidence="1">
    <location>
        <begin position="36"/>
        <end position="76"/>
    </location>
</feature>
<dbReference type="Proteomes" id="UP001166784">
    <property type="component" value="Unassembled WGS sequence"/>
</dbReference>
<dbReference type="Pfam" id="PF19054">
    <property type="entry name" value="DUF5753"/>
    <property type="match status" value="1"/>
</dbReference>
<sequence length="287" mass="31929">MISEGDHEAKSAQHEGSWTIAADSGDPLLKAVGTQIKYLRDKAGLTQAEFGGQIGYGVDQVSSVERGRRPPKPQFITGAERVLDAGGMLAAIEDIVDQARLPARFRDFAKWERDAESFHSYSPFRVPGLLQTKPYIEALMSQNCPPLNDGTVEDRVAARLERQEIFDRSPAVVLGFVIEEAALRRPVGGPSVMKEQLNLLLERSALRHVSIQVMPMERWQFSPLGPLVLLETRDGRSLAYSETQGMSSFITDREPLQTCIQRHGIIRMQALDTEQSARFIEQLAGEL</sequence>
<comment type="caution">
    <text evidence="2">The sequence shown here is derived from an EMBL/GenBank/DDBJ whole genome shotgun (WGS) entry which is preliminary data.</text>
</comment>
<dbReference type="Pfam" id="PF13560">
    <property type="entry name" value="HTH_31"/>
    <property type="match status" value="1"/>
</dbReference>
<dbReference type="PROSITE" id="PS50943">
    <property type="entry name" value="HTH_CROC1"/>
    <property type="match status" value="1"/>
</dbReference>
<dbReference type="RefSeq" id="WP_241061862.1">
    <property type="nucleotide sequence ID" value="NZ_JAKWJU010000002.1"/>
</dbReference>